<dbReference type="PANTHER" id="PTHR20916:SF26">
    <property type="entry name" value="CYSTEINE-RICH PROTEIN 2-BINDING PROTEIN"/>
    <property type="match status" value="1"/>
</dbReference>
<feature type="region of interest" description="Disordered" evidence="1">
    <location>
        <begin position="1137"/>
        <end position="1190"/>
    </location>
</feature>
<organism evidence="2 3">
    <name type="scientific">Aphidius gifuensis</name>
    <name type="common">Parasitoid wasp</name>
    <dbReference type="NCBI Taxonomy" id="684658"/>
    <lineage>
        <taxon>Eukaryota</taxon>
        <taxon>Metazoa</taxon>
        <taxon>Ecdysozoa</taxon>
        <taxon>Arthropoda</taxon>
        <taxon>Hexapoda</taxon>
        <taxon>Insecta</taxon>
        <taxon>Pterygota</taxon>
        <taxon>Neoptera</taxon>
        <taxon>Endopterygota</taxon>
        <taxon>Hymenoptera</taxon>
        <taxon>Apocrita</taxon>
        <taxon>Ichneumonoidea</taxon>
        <taxon>Braconidae</taxon>
        <taxon>Aphidiinae</taxon>
        <taxon>Aphidius</taxon>
    </lineage>
</organism>
<feature type="compositionally biased region" description="Basic and acidic residues" evidence="1">
    <location>
        <begin position="1150"/>
        <end position="1165"/>
    </location>
</feature>
<gene>
    <name evidence="2" type="ORF">HCN44_007694</name>
</gene>
<feature type="compositionally biased region" description="Pro residues" evidence="1">
    <location>
        <begin position="27"/>
        <end position="37"/>
    </location>
</feature>
<feature type="region of interest" description="Disordered" evidence="1">
    <location>
        <begin position="1669"/>
        <end position="1694"/>
    </location>
</feature>
<comment type="caution">
    <text evidence="2">The sequence shown here is derived from an EMBL/GenBank/DDBJ whole genome shotgun (WGS) entry which is preliminary data.</text>
</comment>
<feature type="compositionally biased region" description="Acidic residues" evidence="1">
    <location>
        <begin position="1140"/>
        <end position="1149"/>
    </location>
</feature>
<feature type="compositionally biased region" description="Low complexity" evidence="1">
    <location>
        <begin position="1671"/>
        <end position="1694"/>
    </location>
</feature>
<proteinExistence type="predicted"/>
<feature type="region of interest" description="Disordered" evidence="1">
    <location>
        <begin position="504"/>
        <end position="598"/>
    </location>
</feature>
<feature type="compositionally biased region" description="Low complexity" evidence="1">
    <location>
        <begin position="180"/>
        <end position="201"/>
    </location>
</feature>
<feature type="region of interest" description="Disordered" evidence="1">
    <location>
        <begin position="434"/>
        <end position="466"/>
    </location>
</feature>
<feature type="compositionally biased region" description="Low complexity" evidence="1">
    <location>
        <begin position="1166"/>
        <end position="1179"/>
    </location>
</feature>
<keyword evidence="3" id="KW-1185">Reference proteome</keyword>
<reference evidence="2 3" key="1">
    <citation type="submission" date="2020-08" db="EMBL/GenBank/DDBJ databases">
        <title>Aphidius gifuensis genome sequencing and assembly.</title>
        <authorList>
            <person name="Du Z."/>
        </authorList>
    </citation>
    <scope>NUCLEOTIDE SEQUENCE [LARGE SCALE GENOMIC DNA]</scope>
    <source>
        <strain evidence="2">YNYX2018</strain>
        <tissue evidence="2">Adults</tissue>
    </source>
</reference>
<feature type="region of interest" description="Disordered" evidence="1">
    <location>
        <begin position="1"/>
        <end position="50"/>
    </location>
</feature>
<dbReference type="GO" id="GO:0004402">
    <property type="term" value="F:histone acetyltransferase activity"/>
    <property type="evidence" value="ECO:0007669"/>
    <property type="project" value="TreeGrafter"/>
</dbReference>
<feature type="compositionally biased region" description="Basic and acidic residues" evidence="1">
    <location>
        <begin position="393"/>
        <end position="405"/>
    </location>
</feature>
<feature type="compositionally biased region" description="Acidic residues" evidence="1">
    <location>
        <begin position="820"/>
        <end position="845"/>
    </location>
</feature>
<name>A0A834XJR5_APHGI</name>
<feature type="compositionally biased region" description="Basic and acidic residues" evidence="1">
    <location>
        <begin position="805"/>
        <end position="819"/>
    </location>
</feature>
<feature type="region of interest" description="Disordered" evidence="1">
    <location>
        <begin position="332"/>
        <end position="405"/>
    </location>
</feature>
<feature type="compositionally biased region" description="Basic and acidic residues" evidence="1">
    <location>
        <begin position="1181"/>
        <end position="1190"/>
    </location>
</feature>
<evidence type="ECO:0000256" key="1">
    <source>
        <dbReference type="SAM" id="MobiDB-lite"/>
    </source>
</evidence>
<dbReference type="PANTHER" id="PTHR20916">
    <property type="entry name" value="CYSTEINE AND GLYCINE-RICH PROTEIN 2 BINDING PROTEIN"/>
    <property type="match status" value="1"/>
</dbReference>
<feature type="region of interest" description="Disordered" evidence="1">
    <location>
        <begin position="175"/>
        <end position="210"/>
    </location>
</feature>
<feature type="compositionally biased region" description="Basic and acidic residues" evidence="1">
    <location>
        <begin position="365"/>
        <end position="386"/>
    </location>
</feature>
<feature type="compositionally biased region" description="Basic residues" evidence="1">
    <location>
        <begin position="587"/>
        <end position="598"/>
    </location>
</feature>
<feature type="compositionally biased region" description="Low complexity" evidence="1">
    <location>
        <begin position="38"/>
        <end position="49"/>
    </location>
</feature>
<feature type="compositionally biased region" description="Low complexity" evidence="1">
    <location>
        <begin position="1330"/>
        <end position="1342"/>
    </location>
</feature>
<evidence type="ECO:0000313" key="2">
    <source>
        <dbReference type="EMBL" id="KAF7988200.1"/>
    </source>
</evidence>
<feature type="region of interest" description="Disordered" evidence="1">
    <location>
        <begin position="1603"/>
        <end position="1629"/>
    </location>
</feature>
<feature type="compositionally biased region" description="Basic residues" evidence="1">
    <location>
        <begin position="351"/>
        <end position="364"/>
    </location>
</feature>
<accession>A0A834XJR5</accession>
<feature type="compositionally biased region" description="Basic and acidic residues" evidence="1">
    <location>
        <begin position="455"/>
        <end position="466"/>
    </location>
</feature>
<feature type="region of interest" description="Disordered" evidence="1">
    <location>
        <begin position="798"/>
        <end position="848"/>
    </location>
</feature>
<protein>
    <submittedName>
        <fullName evidence="2">Uncharacterized protein</fullName>
    </submittedName>
</protein>
<dbReference type="OrthoDB" id="8191083at2759"/>
<sequence length="1694" mass="192591">MNCQSEKTKRIIRRKKTRYNFESSDLPPAPPAPPASPSPSSSSSLLLSPNKKLKINKKSTNIDKDISENVENAFERLSKLYALVEEIIEIRDKNSKLFKRVRELERTKASRKANYELEKSITNGQDIYLPDEDVGFAESLLGAMLSSFDDDDNNNNNNNNNHHHQSSRWRDNQIINNHVSPSSPSSPSTIATPTTPTATSSLRKRNFNNSSSIDQRRVSCPIVVGQDNKLSFNRRNSIGKIGKNNYLSTIKRPSLVFGQPKISKWTKVKAAFKWEKAVCNHNNNNNNNCELLNNPTIDNSNNSNNNNSLRYLKIPLDNNGASVVLSEISTPVTPVGTMSSSSSSIDDVFHRSHRTCHSQTRRVTRHDDDIEEKSDSDPSRRSRSLDGETSAPIHDDQASINKDVNKIEYKSHKTPWSKMKDIMQLRRDSLGRQINSRNSRHHDDNHSTSSLDSTDILRTDLDDRQPRLRVTSEPSQLSINYKKYGTKQKLQVGDLTTRRLTPMLTITVPSSEELRTLSSPELITPPSTPTPNLQQQQHQQQRREPDSPIQSVSRYALGRSKTSQGVHDDYKRQHSSKGDSLGSSPKTQRRNSKWNKVKRAFLTGPTSVPTSPSRISSYFFDDGDVTASCYSASASAEDLDNDASTNNPAAQAEIQRNYRLLHDKLGAEFYRKLAEWEKLKAIKDLRSVNRERETRILCEERLTPEFKKKLEEWKRMSKGSMTNESRSVSKRRITDWQLWRSSPKTDSHKIDNTIGSSGLSDDFIKKMEEWKKIKSTSVRRHEDFENKYHHHHLAVVAAAADDDEKEKIKKQEKQDKHEDGDEDNDDSDDDDDNDDDNDDDEEESYSFENKNKYINKFEGWKGLEDEEFKSLDKIIGAMENERQTRLSKLHRVVGSAPEKTQEILVHTSTGYYRFEGISKTFTRKLYEWEKSQGITPELSTFRLLDPLRYGISSDPRKPSVNFTSNKQVIRTTTSTPIRSKSVGCLLAAESWRTKIDKPVVNNNHNNKGHQWSLSLNDIDRHIEPVFQYEEDTLDDAGLDDLEHEPEAMIVDIEDVIEETASPLTKLQPHQTPVYSVASSETTSIAIPLGTVTSIHESSPAGILIEPDEIHTITINNNNNDDDDESTDSSLRFAIAQSDPIFDDDDDDNDDKFTSDAENTKADVEKNNISVNESNNNNNIETEDKQDQEKEDMEKTIITVAGRQHGRLKNNLKTRRLTDTQIWYDKSSFNSNNKIQNEQLNDQDVGKYIHGANIERIILNKDTLNKIVVPTSLGTLDMSITSNTPSSSSKINNDDDNSLESIKKTTKEPKNVFVKTKRIVFSPFKRDNKIKNSNNINSNNNDNNDNDDNEKIIINKSSEFKNSLQRSKRMTIDIPKSPILSRKEYKNLPSYLPKETSPGIRMMIKKYNEKIEGSMPGSGTSSGSASPIWRSPVTQRRIKTRMEKYQEEVRKAIAGPSSSSSSSSYRFEFNNNNNNEKISKSATIDFSKNYKNDDSDGVLRSETMPEIIKIDYEKKKNNSTMASSRTLKIQKAKQDFFQREQKKIQELNSRKIVDNYDDNDDDDREMKNLTKADLIKSASVGMINIESNAFERLQLSPAVSTLSNRGYDSLPRSSEQFNQQQQSNKESRFHQLTSKFKKAKLKKSRVKESSSMSTVSMLCRQSLLVDIASEGSKSCPTTPSPSASSSHYEYSTNTH</sequence>
<feature type="region of interest" description="Disordered" evidence="1">
    <location>
        <begin position="1327"/>
        <end position="1349"/>
    </location>
</feature>
<feature type="compositionally biased region" description="Low complexity" evidence="1">
    <location>
        <begin position="1612"/>
        <end position="1623"/>
    </location>
</feature>
<evidence type="ECO:0000313" key="3">
    <source>
        <dbReference type="Proteomes" id="UP000639338"/>
    </source>
</evidence>
<dbReference type="EMBL" id="JACMRX010000006">
    <property type="protein sequence ID" value="KAF7988200.1"/>
    <property type="molecule type" value="Genomic_DNA"/>
</dbReference>
<dbReference type="Proteomes" id="UP000639338">
    <property type="component" value="Unassembled WGS sequence"/>
</dbReference>